<dbReference type="InterPro" id="IPR036390">
    <property type="entry name" value="WH_DNA-bd_sf"/>
</dbReference>
<accession>A0ABW5FVM3</accession>
<reference evidence="3" key="1">
    <citation type="journal article" date="2019" name="Int. J. Syst. Evol. Microbiol.">
        <title>The Global Catalogue of Microorganisms (GCM) 10K type strain sequencing project: providing services to taxonomists for standard genome sequencing and annotation.</title>
        <authorList>
            <consortium name="The Broad Institute Genomics Platform"/>
            <consortium name="The Broad Institute Genome Sequencing Center for Infectious Disease"/>
            <person name="Wu L."/>
            <person name="Ma J."/>
        </authorList>
    </citation>
    <scope>NUCLEOTIDE SEQUENCE [LARGE SCALE GENOMIC DNA]</scope>
    <source>
        <strain evidence="3">CGMCC 4.7645</strain>
    </source>
</reference>
<comment type="caution">
    <text evidence="2">The sequence shown here is derived from an EMBL/GenBank/DDBJ whole genome shotgun (WGS) entry which is preliminary data.</text>
</comment>
<dbReference type="Gene3D" id="1.10.10.10">
    <property type="entry name" value="Winged helix-like DNA-binding domain superfamily/Winged helix DNA-binding domain"/>
    <property type="match status" value="1"/>
</dbReference>
<dbReference type="SUPFAM" id="SSF46785">
    <property type="entry name" value="Winged helix' DNA-binding domain"/>
    <property type="match status" value="1"/>
</dbReference>
<evidence type="ECO:0000313" key="2">
    <source>
        <dbReference type="EMBL" id="MFD2419093.1"/>
    </source>
</evidence>
<dbReference type="Pfam" id="PF12802">
    <property type="entry name" value="MarR_2"/>
    <property type="match status" value="1"/>
</dbReference>
<dbReference type="RefSeq" id="WP_378267110.1">
    <property type="nucleotide sequence ID" value="NZ_JBHUKR010000011.1"/>
</dbReference>
<dbReference type="Proteomes" id="UP001597417">
    <property type="component" value="Unassembled WGS sequence"/>
</dbReference>
<dbReference type="PANTHER" id="PTHR33164">
    <property type="entry name" value="TRANSCRIPTIONAL REGULATOR, MARR FAMILY"/>
    <property type="match status" value="1"/>
</dbReference>
<feature type="domain" description="HTH marR-type" evidence="1">
    <location>
        <begin position="9"/>
        <end position="141"/>
    </location>
</feature>
<dbReference type="SMART" id="SM00347">
    <property type="entry name" value="HTH_MARR"/>
    <property type="match status" value="1"/>
</dbReference>
<name>A0ABW5FVM3_9PSEU</name>
<organism evidence="2 3">
    <name type="scientific">Amycolatopsis pigmentata</name>
    <dbReference type="NCBI Taxonomy" id="450801"/>
    <lineage>
        <taxon>Bacteria</taxon>
        <taxon>Bacillati</taxon>
        <taxon>Actinomycetota</taxon>
        <taxon>Actinomycetes</taxon>
        <taxon>Pseudonocardiales</taxon>
        <taxon>Pseudonocardiaceae</taxon>
        <taxon>Amycolatopsis</taxon>
    </lineage>
</organism>
<dbReference type="EMBL" id="JBHUKR010000011">
    <property type="protein sequence ID" value="MFD2419093.1"/>
    <property type="molecule type" value="Genomic_DNA"/>
</dbReference>
<keyword evidence="3" id="KW-1185">Reference proteome</keyword>
<sequence length="148" mass="16503">MDEAQTSRLFELADLILAVGRHIGASKAAEAESGTPLEGAVMRYIDRHPGTLAGDAAEATQMISSNFSRAVRRLEKAGLVRRDADQRDARRVRLYPTEKAQENLQRLREIWSHLLEDAVTDSDEIDAAISTLRNIETRLVARSHPEAR</sequence>
<evidence type="ECO:0000313" key="3">
    <source>
        <dbReference type="Proteomes" id="UP001597417"/>
    </source>
</evidence>
<gene>
    <name evidence="2" type="ORF">ACFSXZ_22430</name>
</gene>
<dbReference type="PANTHER" id="PTHR33164:SF43">
    <property type="entry name" value="HTH-TYPE TRANSCRIPTIONAL REPRESSOR YETL"/>
    <property type="match status" value="1"/>
</dbReference>
<dbReference type="InterPro" id="IPR036388">
    <property type="entry name" value="WH-like_DNA-bd_sf"/>
</dbReference>
<proteinExistence type="predicted"/>
<dbReference type="PROSITE" id="PS50995">
    <property type="entry name" value="HTH_MARR_2"/>
    <property type="match status" value="1"/>
</dbReference>
<protein>
    <submittedName>
        <fullName evidence="2">MarR family winged helix-turn-helix transcriptional regulator</fullName>
    </submittedName>
</protein>
<dbReference type="InterPro" id="IPR039422">
    <property type="entry name" value="MarR/SlyA-like"/>
</dbReference>
<evidence type="ECO:0000259" key="1">
    <source>
        <dbReference type="PROSITE" id="PS50995"/>
    </source>
</evidence>
<dbReference type="InterPro" id="IPR000835">
    <property type="entry name" value="HTH_MarR-typ"/>
</dbReference>